<evidence type="ECO:0000313" key="2">
    <source>
        <dbReference type="Proteomes" id="UP000026960"/>
    </source>
</evidence>
<dbReference type="AlphaFoldDB" id="A0A0D3H1W7"/>
<name>A0A0D3H1W7_9ORYZ</name>
<dbReference type="Proteomes" id="UP000026960">
    <property type="component" value="Chromosome 8"/>
</dbReference>
<organism evidence="1">
    <name type="scientific">Oryza barthii</name>
    <dbReference type="NCBI Taxonomy" id="65489"/>
    <lineage>
        <taxon>Eukaryota</taxon>
        <taxon>Viridiplantae</taxon>
        <taxon>Streptophyta</taxon>
        <taxon>Embryophyta</taxon>
        <taxon>Tracheophyta</taxon>
        <taxon>Spermatophyta</taxon>
        <taxon>Magnoliopsida</taxon>
        <taxon>Liliopsida</taxon>
        <taxon>Poales</taxon>
        <taxon>Poaceae</taxon>
        <taxon>BOP clade</taxon>
        <taxon>Oryzoideae</taxon>
        <taxon>Oryzeae</taxon>
        <taxon>Oryzinae</taxon>
        <taxon>Oryza</taxon>
    </lineage>
</organism>
<dbReference type="HOGENOM" id="CLU_183313_0_0_1"/>
<dbReference type="EnsemblPlants" id="OBART08G19660.2">
    <property type="protein sequence ID" value="OBART08G19660.2"/>
    <property type="gene ID" value="OBART08G19660"/>
</dbReference>
<sequence length="85" mass="9016">MMDASSLGIMPVSFSIYVGRRMELELAPVSAWLGGLDAVAWSGLWTAPRPSDAAVLPVVTGVPPQYMYSLGLMPLPIGKGMVYSS</sequence>
<reference evidence="1" key="1">
    <citation type="journal article" date="2009" name="Rice">
        <title>De Novo Next Generation Sequencing of Plant Genomes.</title>
        <authorList>
            <person name="Rounsley S."/>
            <person name="Marri P.R."/>
            <person name="Yu Y."/>
            <person name="He R."/>
            <person name="Sisneros N."/>
            <person name="Goicoechea J.L."/>
            <person name="Lee S.J."/>
            <person name="Angelova A."/>
            <person name="Kudrna D."/>
            <person name="Luo M."/>
            <person name="Affourtit J."/>
            <person name="Desany B."/>
            <person name="Knight J."/>
            <person name="Niazi F."/>
            <person name="Egholm M."/>
            <person name="Wing R.A."/>
        </authorList>
    </citation>
    <scope>NUCLEOTIDE SEQUENCE [LARGE SCALE GENOMIC DNA]</scope>
    <source>
        <strain evidence="1">cv. IRGC 105608</strain>
    </source>
</reference>
<accession>A0A0D3H1W7</accession>
<evidence type="ECO:0000313" key="1">
    <source>
        <dbReference type="EnsemblPlants" id="OBART08G19660.2"/>
    </source>
</evidence>
<proteinExistence type="predicted"/>
<keyword evidence="2" id="KW-1185">Reference proteome</keyword>
<dbReference type="Gramene" id="OBART08G19660.2">
    <property type="protein sequence ID" value="OBART08G19660.2"/>
    <property type="gene ID" value="OBART08G19660"/>
</dbReference>
<protein>
    <submittedName>
        <fullName evidence="1">Uncharacterized protein</fullName>
    </submittedName>
</protein>
<reference evidence="1" key="2">
    <citation type="submission" date="2015-03" db="UniProtKB">
        <authorList>
            <consortium name="EnsemblPlants"/>
        </authorList>
    </citation>
    <scope>IDENTIFICATION</scope>
</reference>